<evidence type="ECO:0000256" key="3">
    <source>
        <dbReference type="ARBA" id="ARBA00023015"/>
    </source>
</evidence>
<dbReference type="AlphaFoldDB" id="A0A498J8L0"/>
<evidence type="ECO:0000256" key="5">
    <source>
        <dbReference type="ARBA" id="ARBA00023155"/>
    </source>
</evidence>
<dbReference type="SMART" id="SM00389">
    <property type="entry name" value="HOX"/>
    <property type="match status" value="2"/>
</dbReference>
<dbReference type="InterPro" id="IPR008422">
    <property type="entry name" value="KN_HD"/>
</dbReference>
<evidence type="ECO:0000256" key="8">
    <source>
        <dbReference type="PROSITE-ProRule" id="PRU00108"/>
    </source>
</evidence>
<keyword evidence="3" id="KW-0805">Transcription regulation</keyword>
<dbReference type="PROSITE" id="PS50071">
    <property type="entry name" value="HOMEOBOX_2"/>
    <property type="match status" value="2"/>
</dbReference>
<dbReference type="EMBL" id="RDQH01000334">
    <property type="protein sequence ID" value="RXH91155.1"/>
    <property type="molecule type" value="Genomic_DNA"/>
</dbReference>
<dbReference type="InterPro" id="IPR001356">
    <property type="entry name" value="HD"/>
</dbReference>
<evidence type="ECO:0000313" key="11">
    <source>
        <dbReference type="EMBL" id="RXH91155.1"/>
    </source>
</evidence>
<proteinExistence type="inferred from homology"/>
<dbReference type="Pfam" id="PF05920">
    <property type="entry name" value="Homeobox_KN"/>
    <property type="match status" value="2"/>
</dbReference>
<feature type="domain" description="Homeobox" evidence="10">
    <location>
        <begin position="956"/>
        <end position="1019"/>
    </location>
</feature>
<comment type="caution">
    <text evidence="11">The sequence shown here is derived from an EMBL/GenBank/DDBJ whole genome shotgun (WGS) entry which is preliminary data.</text>
</comment>
<accession>A0A498J8L0</accession>
<dbReference type="SUPFAM" id="SSF46689">
    <property type="entry name" value="Homeodomain-like"/>
    <property type="match status" value="2"/>
</dbReference>
<dbReference type="Pfam" id="PF07526">
    <property type="entry name" value="POX"/>
    <property type="match status" value="2"/>
</dbReference>
<reference evidence="11 12" key="1">
    <citation type="submission" date="2018-10" db="EMBL/GenBank/DDBJ databases">
        <title>A high-quality apple genome assembly.</title>
        <authorList>
            <person name="Hu J."/>
        </authorList>
    </citation>
    <scope>NUCLEOTIDE SEQUENCE [LARGE SCALE GENOMIC DNA]</scope>
    <source>
        <strain evidence="12">cv. HFTH1</strain>
        <tissue evidence="11">Young leaf</tissue>
    </source>
</reference>
<dbReference type="Proteomes" id="UP000290289">
    <property type="component" value="Chromosome 8"/>
</dbReference>
<dbReference type="GO" id="GO:0006355">
    <property type="term" value="P:regulation of DNA-templated transcription"/>
    <property type="evidence" value="ECO:0007669"/>
    <property type="project" value="InterPro"/>
</dbReference>
<evidence type="ECO:0000256" key="9">
    <source>
        <dbReference type="SAM" id="MobiDB-lite"/>
    </source>
</evidence>
<name>A0A498J8L0_MALDO</name>
<evidence type="ECO:0000256" key="6">
    <source>
        <dbReference type="ARBA" id="ARBA00023163"/>
    </source>
</evidence>
<protein>
    <recommendedName>
        <fullName evidence="10">Homeobox domain-containing protein</fullName>
    </recommendedName>
</protein>
<dbReference type="GO" id="GO:0005634">
    <property type="term" value="C:nucleus"/>
    <property type="evidence" value="ECO:0007669"/>
    <property type="project" value="UniProtKB-SubCell"/>
</dbReference>
<comment type="subcellular location">
    <subcellularLocation>
        <location evidence="1 8">Nucleus</location>
    </subcellularLocation>
</comment>
<comment type="similarity">
    <text evidence="2">Belongs to the TALE/BELL homeobox family.</text>
</comment>
<dbReference type="Gene3D" id="1.10.10.60">
    <property type="entry name" value="Homeodomain-like"/>
    <property type="match status" value="2"/>
</dbReference>
<feature type="DNA-binding region" description="Homeobox" evidence="8">
    <location>
        <begin position="958"/>
        <end position="1020"/>
    </location>
</feature>
<keyword evidence="12" id="KW-1185">Reference proteome</keyword>
<feature type="region of interest" description="Disordered" evidence="9">
    <location>
        <begin position="464"/>
        <end position="526"/>
    </location>
</feature>
<feature type="DNA-binding region" description="Homeobox" evidence="8">
    <location>
        <begin position="390"/>
        <end position="452"/>
    </location>
</feature>
<dbReference type="GO" id="GO:0003677">
    <property type="term" value="F:DNA binding"/>
    <property type="evidence" value="ECO:0007669"/>
    <property type="project" value="UniProtKB-UniRule"/>
</dbReference>
<evidence type="ECO:0000256" key="1">
    <source>
        <dbReference type="ARBA" id="ARBA00004123"/>
    </source>
</evidence>
<feature type="region of interest" description="Disordered" evidence="9">
    <location>
        <begin position="228"/>
        <end position="272"/>
    </location>
</feature>
<evidence type="ECO:0000313" key="12">
    <source>
        <dbReference type="Proteomes" id="UP000290289"/>
    </source>
</evidence>
<feature type="region of interest" description="Disordered" evidence="9">
    <location>
        <begin position="1028"/>
        <end position="1055"/>
    </location>
</feature>
<feature type="compositionally biased region" description="Polar residues" evidence="9">
    <location>
        <begin position="1035"/>
        <end position="1055"/>
    </location>
</feature>
<feature type="compositionally biased region" description="Polar residues" evidence="9">
    <location>
        <begin position="258"/>
        <end position="268"/>
    </location>
</feature>
<feature type="domain" description="Homeobox" evidence="10">
    <location>
        <begin position="388"/>
        <end position="451"/>
    </location>
</feature>
<dbReference type="InterPro" id="IPR050224">
    <property type="entry name" value="TALE_homeobox"/>
</dbReference>
<sequence>MATYFQNLSNQNLLNPYQGDEKLPSYPEPPGNMMMYLNQASYGAGSYSEVLSGGNFSPQKYADSDGGRSEMMFIPPTSDPVRDCDVGGESLIGKHSMQDHGLSLSLSTQIPQPVSLPSFQYQYPNSSLSSVLSNAPMIGKGEEYNQSEEFRNFESLASGLYGGGHEAVKTQAFYNPVCSSGSKEMHSEYAYDSLGSTNAMLSSKYLKAAQQLLDEVVNVKKALKQSRLDKNQSFKRSGSDGSKETDGNDQHLRRSSDPVESSTISSVELSAAERQDLQNKKTKLLSMLDEVDRRYKQYYHQMQAVVSFFDKVAGNGAAGPYTALALQAISRQFRSLRDSIKGQIQVTRKRLGEQDNSSDGQGSVIPRLRYVDQQLRQQRAFQQLGGLQHAWRPQRGLPESSVSILRAWLFEHFLLPYPKDSEKIMLARQTGLTRNQVANWFINARVRLWKPMIEEMYKEEFGDLDTDAKSSPENALKEEARVDFSASEDRKEELHESLISATADSIEPGQMHDSKSGHSSTHDMPGLDHFTVGNDVSLALELRHCEEHDGFPPSTGSHVTGSDAAASLDCHYEDPEQQHLIQIWQYPRDYRLQVLGGKRSQAMIVEKQNACFVAVAKGIKDSPSNPSSSIFHQFIISDSISAQNHHLESQHLDAYPPSFQTSTTVPQALGVLAGIHSLGERMPRSVDLVQAPTGASVENQAQRLSLSLGSRMLVPSVQYRYNNFLIGEESGEACNPGVEHVGDEYCFMGGTLASHSRALNRSCSTSYGAESVAAVIANSKYLKPAQSLLEEIVNVGGKLVDISNEKYVGKLYGEGRQGGMGLSSELKAELSCNAGLMNSDKHELQARLASLITLLEQVEDRCGTYYHQMEQVISSFEMVVGEGAAKSYTALALKAMSRHFCSLRDAIVSQIYTEKRKLLQDVPKISSGLSQLNLLDRECRHKRMSLQQLGIFQSQRQAFRPIRGLPETSVAILRTWLFEHFLHPYPNDNEKLLLASQTGLSKNQVANWFINARVRLWKPMIEEMYKEEFGESSEDSNSLAAGSMTGEGNTDQTED</sequence>
<feature type="compositionally biased region" description="Basic and acidic residues" evidence="9">
    <location>
        <begin position="228"/>
        <end position="257"/>
    </location>
</feature>
<dbReference type="InterPro" id="IPR009057">
    <property type="entry name" value="Homeodomain-like_sf"/>
</dbReference>
<keyword evidence="6" id="KW-0804">Transcription</keyword>
<gene>
    <name evidence="11" type="ORF">DVH24_020178</name>
</gene>
<evidence type="ECO:0000256" key="7">
    <source>
        <dbReference type="ARBA" id="ARBA00023242"/>
    </source>
</evidence>
<keyword evidence="4 8" id="KW-0238">DNA-binding</keyword>
<dbReference type="CDD" id="cd00086">
    <property type="entry name" value="homeodomain"/>
    <property type="match status" value="2"/>
</dbReference>
<keyword evidence="5 8" id="KW-0371">Homeobox</keyword>
<feature type="compositionally biased region" description="Basic and acidic residues" evidence="9">
    <location>
        <begin position="464"/>
        <end position="496"/>
    </location>
</feature>
<keyword evidence="7 8" id="KW-0539">Nucleus</keyword>
<evidence type="ECO:0000256" key="4">
    <source>
        <dbReference type="ARBA" id="ARBA00023125"/>
    </source>
</evidence>
<dbReference type="PANTHER" id="PTHR11850">
    <property type="entry name" value="HOMEOBOX PROTEIN TRANSCRIPTION FACTORS"/>
    <property type="match status" value="1"/>
</dbReference>
<dbReference type="SMART" id="SM00574">
    <property type="entry name" value="POX"/>
    <property type="match status" value="2"/>
</dbReference>
<evidence type="ECO:0000259" key="10">
    <source>
        <dbReference type="PROSITE" id="PS50071"/>
    </source>
</evidence>
<dbReference type="InterPro" id="IPR006563">
    <property type="entry name" value="POX_dom"/>
</dbReference>
<evidence type="ECO:0000256" key="2">
    <source>
        <dbReference type="ARBA" id="ARBA00006454"/>
    </source>
</evidence>
<organism evidence="11 12">
    <name type="scientific">Malus domestica</name>
    <name type="common">Apple</name>
    <name type="synonym">Pyrus malus</name>
    <dbReference type="NCBI Taxonomy" id="3750"/>
    <lineage>
        <taxon>Eukaryota</taxon>
        <taxon>Viridiplantae</taxon>
        <taxon>Streptophyta</taxon>
        <taxon>Embryophyta</taxon>
        <taxon>Tracheophyta</taxon>
        <taxon>Spermatophyta</taxon>
        <taxon>Magnoliopsida</taxon>
        <taxon>eudicotyledons</taxon>
        <taxon>Gunneridae</taxon>
        <taxon>Pentapetalae</taxon>
        <taxon>rosids</taxon>
        <taxon>fabids</taxon>
        <taxon>Rosales</taxon>
        <taxon>Rosaceae</taxon>
        <taxon>Amygdaloideae</taxon>
        <taxon>Maleae</taxon>
        <taxon>Malus</taxon>
    </lineage>
</organism>